<protein>
    <submittedName>
        <fullName evidence="1">Uncharacterized protein</fullName>
    </submittedName>
</protein>
<evidence type="ECO:0000313" key="1">
    <source>
        <dbReference type="EMBL" id="CDM37272.1"/>
    </source>
</evidence>
<proteinExistence type="predicted"/>
<name>W6R659_PENRF</name>
<sequence length="122" mass="14094">MDTYGEFSEDLQLPEVISGRLALLHNKLSPHNENLSYCTAPKLVTTRVWSSLVKIHRSHHISHNADYQEHGLGARQLHRTASESTCNLWHDFATTVFSETNQQVLPVEYWARTRKWPENSPK</sequence>
<dbReference type="Proteomes" id="UP000030686">
    <property type="component" value="Unassembled WGS sequence"/>
</dbReference>
<keyword evidence="2" id="KW-1185">Reference proteome</keyword>
<dbReference type="AlphaFoldDB" id="W6R659"/>
<accession>W6R659</accession>
<reference evidence="1" key="1">
    <citation type="journal article" date="2014" name="Nat. Commun.">
        <title>Multiple recent horizontal transfers of a large genomic region in cheese making fungi.</title>
        <authorList>
            <person name="Cheeseman K."/>
            <person name="Ropars J."/>
            <person name="Renault P."/>
            <person name="Dupont J."/>
            <person name="Gouzy J."/>
            <person name="Branca A."/>
            <person name="Abraham A.L."/>
            <person name="Ceppi M."/>
            <person name="Conseiller E."/>
            <person name="Debuchy R."/>
            <person name="Malagnac F."/>
            <person name="Goarin A."/>
            <person name="Silar P."/>
            <person name="Lacoste S."/>
            <person name="Sallet E."/>
            <person name="Bensimon A."/>
            <person name="Giraud T."/>
            <person name="Brygoo Y."/>
        </authorList>
    </citation>
    <scope>NUCLEOTIDE SEQUENCE [LARGE SCALE GENOMIC DNA]</scope>
    <source>
        <strain evidence="1">FM164</strain>
    </source>
</reference>
<evidence type="ECO:0000313" key="2">
    <source>
        <dbReference type="Proteomes" id="UP000030686"/>
    </source>
</evidence>
<organism evidence="1 2">
    <name type="scientific">Penicillium roqueforti (strain FM164)</name>
    <dbReference type="NCBI Taxonomy" id="1365484"/>
    <lineage>
        <taxon>Eukaryota</taxon>
        <taxon>Fungi</taxon>
        <taxon>Dikarya</taxon>
        <taxon>Ascomycota</taxon>
        <taxon>Pezizomycotina</taxon>
        <taxon>Eurotiomycetes</taxon>
        <taxon>Eurotiomycetidae</taxon>
        <taxon>Eurotiales</taxon>
        <taxon>Aspergillaceae</taxon>
        <taxon>Penicillium</taxon>
    </lineage>
</organism>
<dbReference type="EMBL" id="HG792020">
    <property type="protein sequence ID" value="CDM37272.1"/>
    <property type="molecule type" value="Genomic_DNA"/>
</dbReference>
<gene>
    <name evidence="1" type="ORF">PROQFM164_S06g000233</name>
</gene>